<dbReference type="Pfam" id="PF00135">
    <property type="entry name" value="COesterase"/>
    <property type="match status" value="1"/>
</dbReference>
<dbReference type="FunFam" id="3.40.50.1820:FF:000413">
    <property type="entry name" value="carboxylesterase 1E"/>
    <property type="match status" value="1"/>
</dbReference>
<dbReference type="AlphaFoldDB" id="A0A9N9WQJ6"/>
<evidence type="ECO:0000259" key="4">
    <source>
        <dbReference type="Pfam" id="PF00135"/>
    </source>
</evidence>
<feature type="domain" description="Carboxylesterase type B" evidence="4">
    <location>
        <begin position="50"/>
        <end position="575"/>
    </location>
</feature>
<keyword evidence="1" id="KW-0325">Glycoprotein</keyword>
<evidence type="ECO:0000313" key="5">
    <source>
        <dbReference type="EMBL" id="CAG9801173.1"/>
    </source>
</evidence>
<dbReference type="InterPro" id="IPR002018">
    <property type="entry name" value="CarbesteraseB"/>
</dbReference>
<dbReference type="InterPro" id="IPR029058">
    <property type="entry name" value="AB_hydrolase_fold"/>
</dbReference>
<reference evidence="5" key="2">
    <citation type="submission" date="2022-10" db="EMBL/GenBank/DDBJ databases">
        <authorList>
            <consortium name="ENA_rothamsted_submissions"/>
            <consortium name="culmorum"/>
            <person name="King R."/>
        </authorList>
    </citation>
    <scope>NUCLEOTIDE SEQUENCE</scope>
</reference>
<evidence type="ECO:0000256" key="3">
    <source>
        <dbReference type="SAM" id="SignalP"/>
    </source>
</evidence>
<feature type="chain" id="PRO_5040138073" description="Carboxylesterase type B domain-containing protein" evidence="3">
    <location>
        <begin position="25"/>
        <end position="596"/>
    </location>
</feature>
<dbReference type="Proteomes" id="UP001153620">
    <property type="component" value="Chromosome 1"/>
</dbReference>
<dbReference type="Gene3D" id="3.40.50.1820">
    <property type="entry name" value="alpha/beta hydrolase"/>
    <property type="match status" value="1"/>
</dbReference>
<evidence type="ECO:0000313" key="6">
    <source>
        <dbReference type="Proteomes" id="UP001153620"/>
    </source>
</evidence>
<organism evidence="5 6">
    <name type="scientific">Chironomus riparius</name>
    <dbReference type="NCBI Taxonomy" id="315576"/>
    <lineage>
        <taxon>Eukaryota</taxon>
        <taxon>Metazoa</taxon>
        <taxon>Ecdysozoa</taxon>
        <taxon>Arthropoda</taxon>
        <taxon>Hexapoda</taxon>
        <taxon>Insecta</taxon>
        <taxon>Pterygota</taxon>
        <taxon>Neoptera</taxon>
        <taxon>Endopterygota</taxon>
        <taxon>Diptera</taxon>
        <taxon>Nematocera</taxon>
        <taxon>Chironomoidea</taxon>
        <taxon>Chironomidae</taxon>
        <taxon>Chironominae</taxon>
        <taxon>Chironomus</taxon>
    </lineage>
</organism>
<feature type="region of interest" description="Disordered" evidence="2">
    <location>
        <begin position="317"/>
        <end position="350"/>
    </location>
</feature>
<name>A0A9N9WQJ6_9DIPT</name>
<proteinExistence type="predicted"/>
<dbReference type="PANTHER" id="PTHR11559">
    <property type="entry name" value="CARBOXYLESTERASE"/>
    <property type="match status" value="1"/>
</dbReference>
<feature type="compositionally biased region" description="Basic and acidic residues" evidence="2">
    <location>
        <begin position="341"/>
        <end position="350"/>
    </location>
</feature>
<accession>A0A9N9WQJ6</accession>
<sequence length="596" mass="66325">MHPIQTLLIILSLLTILKFSRVFAIFGGRPARVPPYDDPVVFINHVGRFSRVEGYFNPSTALYTFRGIRYAEPPIRENRFMRPNLKRLKGDVDARKNAPPCPQPDYYDPRKIIGDEDCLALNIFTPQMPDESSGLPVILFIHGGGYRYGSASQYGAEPITQENVIFVPIQYRLGTLGILGDGTRDFGGNVAIFDMHAALKWITQYISFFGGDKNKIKVMGHGSGASAAMFLTRSPYGRSSVDGVIAMSGSSLDQYSYQEDGKNSTEEIANAHNCSHDNEMKLLHCLRTKSIDDIITKDSNLQIERLQNKDIVKSMSGMVGTSPNIESKDDDRGLPGIITENPKESMKKEPEKRIPILIGSTKHETANIMNPKEVTKIFGSASNFLKLSMNALKLNDLLNVTNSKVSSVLGLLNIPALNDYLTVPENLSPEKMLNKLIDVSTDIFFNIPITLTANLWSKFAPAFFYQFDHVGDSSGGGKHFLKPLPLVSNGNSKGYVAHGDELSYLFDAYDVFGNRINETELKSPRDQEARKNFIKTVTQFAYMNESNSQMSLNGQLLDIFKADSTNFIKISDKLTFDKNFRICELSVLENSVGAKS</sequence>
<dbReference type="OrthoDB" id="408631at2759"/>
<reference evidence="5" key="1">
    <citation type="submission" date="2022-01" db="EMBL/GenBank/DDBJ databases">
        <authorList>
            <person name="King R."/>
        </authorList>
    </citation>
    <scope>NUCLEOTIDE SEQUENCE</scope>
</reference>
<feature type="signal peptide" evidence="3">
    <location>
        <begin position="1"/>
        <end position="24"/>
    </location>
</feature>
<dbReference type="InterPro" id="IPR050309">
    <property type="entry name" value="Type-B_Carboxylest/Lipase"/>
</dbReference>
<gene>
    <name evidence="5" type="ORF">CHIRRI_LOCUS4107</name>
</gene>
<keyword evidence="6" id="KW-1185">Reference proteome</keyword>
<dbReference type="SUPFAM" id="SSF53474">
    <property type="entry name" value="alpha/beta-Hydrolases"/>
    <property type="match status" value="1"/>
</dbReference>
<evidence type="ECO:0000256" key="2">
    <source>
        <dbReference type="SAM" id="MobiDB-lite"/>
    </source>
</evidence>
<keyword evidence="3" id="KW-0732">Signal</keyword>
<protein>
    <recommendedName>
        <fullName evidence="4">Carboxylesterase type B domain-containing protein</fullName>
    </recommendedName>
</protein>
<dbReference type="EMBL" id="OU895877">
    <property type="protein sequence ID" value="CAG9801173.1"/>
    <property type="molecule type" value="Genomic_DNA"/>
</dbReference>
<evidence type="ECO:0000256" key="1">
    <source>
        <dbReference type="ARBA" id="ARBA00023180"/>
    </source>
</evidence>